<dbReference type="Gramene" id="ONK82009">
    <property type="protein sequence ID" value="ONK82009"/>
    <property type="gene ID" value="A4U43_C01F35190"/>
</dbReference>
<dbReference type="OMA" id="YGGEYYY"/>
<feature type="transmembrane region" description="Helical" evidence="3">
    <location>
        <begin position="44"/>
        <end position="64"/>
    </location>
</feature>
<protein>
    <submittedName>
        <fullName evidence="4">Uncharacterized protein</fullName>
    </submittedName>
</protein>
<keyword evidence="5" id="KW-1185">Reference proteome</keyword>
<evidence type="ECO:0000313" key="4">
    <source>
        <dbReference type="EMBL" id="ONK82009.1"/>
    </source>
</evidence>
<keyword evidence="3" id="KW-1133">Transmembrane helix</keyword>
<reference evidence="5" key="1">
    <citation type="journal article" date="2017" name="Nat. Commun.">
        <title>The asparagus genome sheds light on the origin and evolution of a young Y chromosome.</title>
        <authorList>
            <person name="Harkess A."/>
            <person name="Zhou J."/>
            <person name="Xu C."/>
            <person name="Bowers J.E."/>
            <person name="Van der Hulst R."/>
            <person name="Ayyampalayam S."/>
            <person name="Mercati F."/>
            <person name="Riccardi P."/>
            <person name="McKain M.R."/>
            <person name="Kakrana A."/>
            <person name="Tang H."/>
            <person name="Ray J."/>
            <person name="Groenendijk J."/>
            <person name="Arikit S."/>
            <person name="Mathioni S.M."/>
            <person name="Nakano M."/>
            <person name="Shan H."/>
            <person name="Telgmann-Rauber A."/>
            <person name="Kanno A."/>
            <person name="Yue Z."/>
            <person name="Chen H."/>
            <person name="Li W."/>
            <person name="Chen Y."/>
            <person name="Xu X."/>
            <person name="Zhang Y."/>
            <person name="Luo S."/>
            <person name="Chen H."/>
            <person name="Gao J."/>
            <person name="Mao Z."/>
            <person name="Pires J.C."/>
            <person name="Luo M."/>
            <person name="Kudrna D."/>
            <person name="Wing R.A."/>
            <person name="Meyers B.C."/>
            <person name="Yi K."/>
            <person name="Kong H."/>
            <person name="Lavrijsen P."/>
            <person name="Sunseri F."/>
            <person name="Falavigna A."/>
            <person name="Ye Y."/>
            <person name="Leebens-Mack J.H."/>
            <person name="Chen G."/>
        </authorList>
    </citation>
    <scope>NUCLEOTIDE SEQUENCE [LARGE SCALE GENOMIC DNA]</scope>
    <source>
        <strain evidence="5">cv. DH0086</strain>
    </source>
</reference>
<dbReference type="OrthoDB" id="778052at2759"/>
<dbReference type="AlphaFoldDB" id="A0A5P1FX31"/>
<evidence type="ECO:0000313" key="5">
    <source>
        <dbReference type="Proteomes" id="UP000243459"/>
    </source>
</evidence>
<dbReference type="EMBL" id="CM007381">
    <property type="protein sequence ID" value="ONK82009.1"/>
    <property type="molecule type" value="Genomic_DNA"/>
</dbReference>
<dbReference type="InterPro" id="IPR044839">
    <property type="entry name" value="NDR1-like"/>
</dbReference>
<gene>
    <name evidence="4" type="ORF">A4U43_C01F35190</name>
</gene>
<evidence type="ECO:0000256" key="3">
    <source>
        <dbReference type="SAM" id="Phobius"/>
    </source>
</evidence>
<evidence type="ECO:0000256" key="2">
    <source>
        <dbReference type="ARBA" id="ARBA00023136"/>
    </source>
</evidence>
<comment type="subcellular location">
    <subcellularLocation>
        <location evidence="1">Membrane</location>
    </subcellularLocation>
</comment>
<accession>A0A5P1FX31</accession>
<proteinExistence type="predicted"/>
<dbReference type="PANTHER" id="PTHR31234">
    <property type="entry name" value="LATE EMBRYOGENESIS ABUNDANT (LEA) HYDROXYPROLINE-RICH GLYCOPROTEIN FAMILY"/>
    <property type="match status" value="1"/>
</dbReference>
<sequence length="222" mass="24383">MRLAELGGARLPRGSSPRLPPPVTKLAAALKSAACRACLSGASLLLFLLIFIVLAVLAAAMVFIDPKVPSYSVTDFDVINFNVSSDLTLHARLNITIRTENGNKKIGITYLEDSNVRLVYRSTDLCSGKLPSFFQDHENVTVMSIMMEGSVKLSTEVEESLEEDKMKGDVPLEVFVKVPVKLRVFDVDTVSFSISVRCDLVLDDLQPGKKVTIKSTKYTALW</sequence>
<dbReference type="PANTHER" id="PTHR31234:SF72">
    <property type="entry name" value="NDR1_HIN1-LIKE PROTEIN 6"/>
    <property type="match status" value="1"/>
</dbReference>
<keyword evidence="2 3" id="KW-0472">Membrane</keyword>
<organism evidence="4 5">
    <name type="scientific">Asparagus officinalis</name>
    <name type="common">Garden asparagus</name>
    <dbReference type="NCBI Taxonomy" id="4686"/>
    <lineage>
        <taxon>Eukaryota</taxon>
        <taxon>Viridiplantae</taxon>
        <taxon>Streptophyta</taxon>
        <taxon>Embryophyta</taxon>
        <taxon>Tracheophyta</taxon>
        <taxon>Spermatophyta</taxon>
        <taxon>Magnoliopsida</taxon>
        <taxon>Liliopsida</taxon>
        <taxon>Asparagales</taxon>
        <taxon>Asparagaceae</taxon>
        <taxon>Asparagoideae</taxon>
        <taxon>Asparagus</taxon>
    </lineage>
</organism>
<name>A0A5P1FX31_ASPOF</name>
<dbReference type="Proteomes" id="UP000243459">
    <property type="component" value="Chromosome 1"/>
</dbReference>
<dbReference type="GO" id="GO:0005886">
    <property type="term" value="C:plasma membrane"/>
    <property type="evidence" value="ECO:0007669"/>
    <property type="project" value="TreeGrafter"/>
</dbReference>
<dbReference type="GO" id="GO:0098542">
    <property type="term" value="P:defense response to other organism"/>
    <property type="evidence" value="ECO:0007669"/>
    <property type="project" value="InterPro"/>
</dbReference>
<evidence type="ECO:0000256" key="1">
    <source>
        <dbReference type="ARBA" id="ARBA00004370"/>
    </source>
</evidence>
<keyword evidence="3" id="KW-0812">Transmembrane</keyword>